<sequence>MLTIAKLIIIAAFLTGAFLASLDEDAVNWTYFIPVIFGGIIGITLLKVGEKAAAQDDSLLAADKEMLEVSLQNILKNLRDLDGRKEKIPTYEMRFEIDKIFRTDLNNFADSRESMKHLFGLMAYADIMSSFAAGERYLNRVWSASTDGYVDEVLAYVSKSHSQFEHALEEWQRYESKG</sequence>
<gene>
    <name evidence="2" type="ORF">QGN29_06175</name>
</gene>
<name>A0AA52EKL3_9PROT</name>
<organism evidence="2 3">
    <name type="scientific">Temperatibacter marinus</name>
    <dbReference type="NCBI Taxonomy" id="1456591"/>
    <lineage>
        <taxon>Bacteria</taxon>
        <taxon>Pseudomonadati</taxon>
        <taxon>Pseudomonadota</taxon>
        <taxon>Alphaproteobacteria</taxon>
        <taxon>Kordiimonadales</taxon>
        <taxon>Temperatibacteraceae</taxon>
        <taxon>Temperatibacter</taxon>
    </lineage>
</organism>
<keyword evidence="1" id="KW-0812">Transmembrane</keyword>
<keyword evidence="1" id="KW-0472">Membrane</keyword>
<evidence type="ECO:0000313" key="3">
    <source>
        <dbReference type="Proteomes" id="UP001268683"/>
    </source>
</evidence>
<proteinExistence type="predicted"/>
<dbReference type="EMBL" id="CP123872">
    <property type="protein sequence ID" value="WND03959.1"/>
    <property type="molecule type" value="Genomic_DNA"/>
</dbReference>
<reference evidence="2" key="1">
    <citation type="submission" date="2023-04" db="EMBL/GenBank/DDBJ databases">
        <title>Complete genome sequence of Temperatibacter marinus.</title>
        <authorList>
            <person name="Rong J.-C."/>
            <person name="Yi M.-L."/>
            <person name="Zhao Q."/>
        </authorList>
    </citation>
    <scope>NUCLEOTIDE SEQUENCE</scope>
    <source>
        <strain evidence="2">NBRC 110045</strain>
    </source>
</reference>
<dbReference type="RefSeq" id="WP_310799824.1">
    <property type="nucleotide sequence ID" value="NZ_CP123872.1"/>
</dbReference>
<dbReference type="AlphaFoldDB" id="A0AA52EKL3"/>
<evidence type="ECO:0000256" key="1">
    <source>
        <dbReference type="SAM" id="Phobius"/>
    </source>
</evidence>
<protein>
    <submittedName>
        <fullName evidence="2">Uncharacterized protein</fullName>
    </submittedName>
</protein>
<keyword evidence="1" id="KW-1133">Transmembrane helix</keyword>
<feature type="transmembrane region" description="Helical" evidence="1">
    <location>
        <begin position="29"/>
        <end position="46"/>
    </location>
</feature>
<accession>A0AA52EKL3</accession>
<dbReference type="KEGG" id="tmk:QGN29_06175"/>
<keyword evidence="3" id="KW-1185">Reference proteome</keyword>
<evidence type="ECO:0000313" key="2">
    <source>
        <dbReference type="EMBL" id="WND03959.1"/>
    </source>
</evidence>
<dbReference type="Proteomes" id="UP001268683">
    <property type="component" value="Chromosome"/>
</dbReference>